<dbReference type="PROSITE" id="PS51371">
    <property type="entry name" value="CBS"/>
    <property type="match status" value="2"/>
</dbReference>
<feature type="domain" description="CBS" evidence="3">
    <location>
        <begin position="7"/>
        <end position="64"/>
    </location>
</feature>
<dbReference type="Proteomes" id="UP001165423">
    <property type="component" value="Unassembled WGS sequence"/>
</dbReference>
<dbReference type="RefSeq" id="WP_243318511.1">
    <property type="nucleotide sequence ID" value="NZ_JALGCL010000001.1"/>
</dbReference>
<evidence type="ECO:0000256" key="2">
    <source>
        <dbReference type="PROSITE-ProRule" id="PRU00703"/>
    </source>
</evidence>
<name>A0ABT0A0V7_9GAMM</name>
<dbReference type="InterPro" id="IPR046342">
    <property type="entry name" value="CBS_dom_sf"/>
</dbReference>
<protein>
    <submittedName>
        <fullName evidence="4">CBS domain-containing protein</fullName>
    </submittedName>
</protein>
<keyword evidence="5" id="KW-1185">Reference proteome</keyword>
<proteinExistence type="predicted"/>
<sequence>MELNTVMTANPACCSRDTPLREVAKMMLDNDCGLIPVVDDQRQLLGVVTDRDIATRAVAGGKDPASCSAGDCMSTPVKSVAADSTLADCCAAMEAGQVRRVPVVDAQGRLCGIVSQADVALSGRDEKTAEVVKQVSRPN</sequence>
<accession>A0ABT0A0V7</accession>
<reference evidence="4 5" key="1">
    <citation type="submission" date="2022-03" db="EMBL/GenBank/DDBJ databases">
        <title>Luteimonas soily sp. nov., a novel bacterium isolated from the soil.</title>
        <authorList>
            <person name="Zhang X."/>
        </authorList>
    </citation>
    <scope>NUCLEOTIDE SEQUENCE [LARGE SCALE GENOMIC DNA]</scope>
    <source>
        <strain evidence="4 5">50</strain>
    </source>
</reference>
<dbReference type="Pfam" id="PF00571">
    <property type="entry name" value="CBS"/>
    <property type="match status" value="2"/>
</dbReference>
<dbReference type="PANTHER" id="PTHR43080">
    <property type="entry name" value="CBS DOMAIN-CONTAINING PROTEIN CBSX3, MITOCHONDRIAL"/>
    <property type="match status" value="1"/>
</dbReference>
<evidence type="ECO:0000256" key="1">
    <source>
        <dbReference type="ARBA" id="ARBA00023122"/>
    </source>
</evidence>
<evidence type="ECO:0000313" key="5">
    <source>
        <dbReference type="Proteomes" id="UP001165423"/>
    </source>
</evidence>
<dbReference type="SMART" id="SM00116">
    <property type="entry name" value="CBS"/>
    <property type="match status" value="2"/>
</dbReference>
<comment type="caution">
    <text evidence="4">The sequence shown here is derived from an EMBL/GenBank/DDBJ whole genome shotgun (WGS) entry which is preliminary data.</text>
</comment>
<gene>
    <name evidence="4" type="ORF">MQC88_01315</name>
</gene>
<dbReference type="Gene3D" id="3.10.580.10">
    <property type="entry name" value="CBS-domain"/>
    <property type="match status" value="1"/>
</dbReference>
<dbReference type="InterPro" id="IPR051257">
    <property type="entry name" value="Diverse_CBS-Domain"/>
</dbReference>
<keyword evidence="1 2" id="KW-0129">CBS domain</keyword>
<dbReference type="PANTHER" id="PTHR43080:SF2">
    <property type="entry name" value="CBS DOMAIN-CONTAINING PROTEIN"/>
    <property type="match status" value="1"/>
</dbReference>
<evidence type="ECO:0000259" key="3">
    <source>
        <dbReference type="PROSITE" id="PS51371"/>
    </source>
</evidence>
<organism evidence="4 5">
    <name type="scientific">Cognatiluteimonas sedimenti</name>
    <dbReference type="NCBI Taxonomy" id="2927791"/>
    <lineage>
        <taxon>Bacteria</taxon>
        <taxon>Pseudomonadati</taxon>
        <taxon>Pseudomonadota</taxon>
        <taxon>Gammaproteobacteria</taxon>
        <taxon>Lysobacterales</taxon>
        <taxon>Lysobacteraceae</taxon>
        <taxon>Cognatiluteimonas</taxon>
    </lineage>
</organism>
<evidence type="ECO:0000313" key="4">
    <source>
        <dbReference type="EMBL" id="MCJ0824611.1"/>
    </source>
</evidence>
<dbReference type="SUPFAM" id="SSF54631">
    <property type="entry name" value="CBS-domain pair"/>
    <property type="match status" value="1"/>
</dbReference>
<dbReference type="EMBL" id="JALGCL010000001">
    <property type="protein sequence ID" value="MCJ0824611.1"/>
    <property type="molecule type" value="Genomic_DNA"/>
</dbReference>
<feature type="domain" description="CBS" evidence="3">
    <location>
        <begin position="73"/>
        <end position="130"/>
    </location>
</feature>
<dbReference type="CDD" id="cd04622">
    <property type="entry name" value="CBS_pair_HRP1_like"/>
    <property type="match status" value="1"/>
</dbReference>
<dbReference type="InterPro" id="IPR000644">
    <property type="entry name" value="CBS_dom"/>
</dbReference>